<feature type="compositionally biased region" description="Basic and acidic residues" evidence="17">
    <location>
        <begin position="856"/>
        <end position="868"/>
    </location>
</feature>
<evidence type="ECO:0000256" key="8">
    <source>
        <dbReference type="ARBA" id="ARBA00022723"/>
    </source>
</evidence>
<evidence type="ECO:0000313" key="21">
    <source>
        <dbReference type="Proteomes" id="UP000824998"/>
    </source>
</evidence>
<evidence type="ECO:0000256" key="2">
    <source>
        <dbReference type="ARBA" id="ARBA00004477"/>
    </source>
</evidence>
<dbReference type="EC" id="2.3.2.27" evidence="5"/>
<evidence type="ECO:0000256" key="9">
    <source>
        <dbReference type="ARBA" id="ARBA00022771"/>
    </source>
</evidence>
<dbReference type="OrthoDB" id="7759664at2759"/>
<evidence type="ECO:0000256" key="3">
    <source>
        <dbReference type="ARBA" id="ARBA00004906"/>
    </source>
</evidence>
<evidence type="ECO:0000256" key="12">
    <source>
        <dbReference type="ARBA" id="ARBA00022833"/>
    </source>
</evidence>
<dbReference type="InterPro" id="IPR057992">
    <property type="entry name" value="TPR_SYVN1_N"/>
</dbReference>
<evidence type="ECO:0000256" key="17">
    <source>
        <dbReference type="SAM" id="MobiDB-lite"/>
    </source>
</evidence>
<dbReference type="InterPro" id="IPR050731">
    <property type="entry name" value="HRD1_E3_ubiq-ligases"/>
</dbReference>
<feature type="compositionally biased region" description="Low complexity" evidence="17">
    <location>
        <begin position="732"/>
        <end position="766"/>
    </location>
</feature>
<keyword evidence="14 18" id="KW-0472">Membrane</keyword>
<evidence type="ECO:0000256" key="4">
    <source>
        <dbReference type="ARBA" id="ARBA00010089"/>
    </source>
</evidence>
<keyword evidence="21" id="KW-1185">Reference proteome</keyword>
<comment type="pathway">
    <text evidence="3">Protein modification; protein ubiquitination.</text>
</comment>
<feature type="region of interest" description="Disordered" evidence="17">
    <location>
        <begin position="588"/>
        <end position="615"/>
    </location>
</feature>
<feature type="domain" description="RING-type" evidence="19">
    <location>
        <begin position="351"/>
        <end position="423"/>
    </location>
</feature>
<feature type="region of interest" description="Disordered" evidence="17">
    <location>
        <begin position="679"/>
        <end position="771"/>
    </location>
</feature>
<name>A0A9P7YMU6_9HELO</name>
<feature type="coiled-coil region" evidence="16">
    <location>
        <begin position="544"/>
        <end position="571"/>
    </location>
</feature>
<evidence type="ECO:0000256" key="14">
    <source>
        <dbReference type="ARBA" id="ARBA00023136"/>
    </source>
</evidence>
<feature type="compositionally biased region" description="Low complexity" evidence="17">
    <location>
        <begin position="713"/>
        <end position="724"/>
    </location>
</feature>
<feature type="compositionally biased region" description="Low complexity" evidence="17">
    <location>
        <begin position="841"/>
        <end position="854"/>
    </location>
</feature>
<keyword evidence="16" id="KW-0175">Coiled coil</keyword>
<keyword evidence="12" id="KW-0862">Zinc</keyword>
<comment type="subcellular location">
    <subcellularLocation>
        <location evidence="2">Endoplasmic reticulum membrane</location>
        <topology evidence="2">Multi-pass membrane protein</topology>
    </subcellularLocation>
</comment>
<dbReference type="PROSITE" id="PS50089">
    <property type="entry name" value="ZF_RING_2"/>
    <property type="match status" value="1"/>
</dbReference>
<keyword evidence="11" id="KW-0256">Endoplasmic reticulum</keyword>
<dbReference type="Pfam" id="PF25563">
    <property type="entry name" value="TPR_SYVN1_N"/>
    <property type="match status" value="1"/>
</dbReference>
<dbReference type="InterPro" id="IPR013083">
    <property type="entry name" value="Znf_RING/FYVE/PHD"/>
</dbReference>
<keyword evidence="8" id="KW-0479">Metal-binding</keyword>
<gene>
    <name evidence="20" type="ORF">BJ875DRAFT_206461</name>
</gene>
<feature type="region of interest" description="Disordered" evidence="17">
    <location>
        <begin position="233"/>
        <end position="255"/>
    </location>
</feature>
<dbReference type="Proteomes" id="UP000824998">
    <property type="component" value="Unassembled WGS sequence"/>
</dbReference>
<proteinExistence type="inferred from homology"/>
<evidence type="ECO:0000256" key="16">
    <source>
        <dbReference type="SAM" id="Coils"/>
    </source>
</evidence>
<dbReference type="GO" id="GO:0043161">
    <property type="term" value="P:proteasome-mediated ubiquitin-dependent protein catabolic process"/>
    <property type="evidence" value="ECO:0007669"/>
    <property type="project" value="TreeGrafter"/>
</dbReference>
<dbReference type="Gene3D" id="3.30.40.10">
    <property type="entry name" value="Zinc/RING finger domain, C3HC4 (zinc finger)"/>
    <property type="match status" value="1"/>
</dbReference>
<feature type="transmembrane region" description="Helical" evidence="18">
    <location>
        <begin position="285"/>
        <end position="306"/>
    </location>
</feature>
<sequence>MGRLAWYAGTSTALAAGVVVAAFYQRANFYSACVYLSQSNLCLMILLNLILLLYAGFICGFQRLCYGSLRPIEIEQLYEKGWFAITETCLAMTIFREEVGAWFLVMFVGLLTGKVWGWIGDGRVEVLEQQPPANPRLFHIRLTASLTISILYDVWLMNYTINTVIQQARPNMMVMFLFELAILTTCSLATGLRYCISLIEGKIIKKQTEERLIERRREVREERAEIIRQREAVVASGTEDSDAAQANTPLPSEDDVDEMDIEVPGWEAKGQWVLTLDLCIDFWKLCIYITFFVVLFMFYGLPIHIIRDLFLTARSFTKRLAAFLRYRRATADMNTRYEDATVEDIQREDTCIICREEMRPWSVTNPQEPAADGAPAPPAPQASRTPSSPNERSRPKKLPCGHILHLGCLKSWLERQQVCPTCRAPVVGSSQAQAAQGAANNANANANGAQPPVPGQQDGAGGPPPPAAAPRGGRRGMRMINLGPLRVGFGQANLQDLAQGIGAQQPNQQNDVAGNARVYGLELGFPRRRVQPQTQGAANLTAPSATLQENLQQIEQQIVAEIRNLQITQQELHLVQRLQTELGRLRQMHNGSNEPATNPPLPRLGNPPVGTSTTPRYIVPSQVTVPQVSQMQRHGARHNTAAIPSGSNGLPPGVTIPEGWSLLPLQRLDSLGHPQSIQNWQTPLAGSSPAAEYSGLAPTATSQPDTISPMSGSNNNLTPTPSTTIHPDRRSQPSSTDSSDSNTIPTPTSVLADMTSSSSNVASNTTLPRQTLHNNPAMAASIASSDAGSLNPSTLPNWGSSQLFSGPTLTGTSHTTTSLPPPPADSGDAVAQASQVVDSNAQAPAVAAAPVTVQHEMGESASAREKGKGKAPVAATVEDTVDEADME</sequence>
<dbReference type="InterPro" id="IPR001841">
    <property type="entry name" value="Znf_RING"/>
</dbReference>
<accession>A0A9P7YMU6</accession>
<organism evidence="20 21">
    <name type="scientific">Amylocarpus encephaloides</name>
    <dbReference type="NCBI Taxonomy" id="45428"/>
    <lineage>
        <taxon>Eukaryota</taxon>
        <taxon>Fungi</taxon>
        <taxon>Dikarya</taxon>
        <taxon>Ascomycota</taxon>
        <taxon>Pezizomycotina</taxon>
        <taxon>Leotiomycetes</taxon>
        <taxon>Helotiales</taxon>
        <taxon>Helotiales incertae sedis</taxon>
        <taxon>Amylocarpus</taxon>
    </lineage>
</organism>
<feature type="compositionally biased region" description="Polar residues" evidence="17">
    <location>
        <begin position="783"/>
        <end position="804"/>
    </location>
</feature>
<evidence type="ECO:0000256" key="18">
    <source>
        <dbReference type="SAM" id="Phobius"/>
    </source>
</evidence>
<feature type="transmembrane region" description="Helical" evidence="18">
    <location>
        <begin position="173"/>
        <end position="196"/>
    </location>
</feature>
<feature type="region of interest" description="Disordered" evidence="17">
    <location>
        <begin position="629"/>
        <end position="655"/>
    </location>
</feature>
<evidence type="ECO:0000256" key="7">
    <source>
        <dbReference type="ARBA" id="ARBA00022692"/>
    </source>
</evidence>
<dbReference type="GO" id="GO:0061630">
    <property type="term" value="F:ubiquitin protein ligase activity"/>
    <property type="evidence" value="ECO:0007669"/>
    <property type="project" value="UniProtKB-EC"/>
</dbReference>
<dbReference type="InterPro" id="IPR058051">
    <property type="entry name" value="Znf_RING_synoviolin"/>
</dbReference>
<protein>
    <recommendedName>
        <fullName evidence="5">RING-type E3 ubiquitin transferase</fullName>
        <ecNumber evidence="5">2.3.2.27</ecNumber>
    </recommendedName>
</protein>
<dbReference type="PANTHER" id="PTHR22763:SF184">
    <property type="entry name" value="E3 UBIQUITIN-PROTEIN LIGASE SYNOVIOLIN"/>
    <property type="match status" value="1"/>
</dbReference>
<feature type="region of interest" description="Disordered" evidence="17">
    <location>
        <begin position="438"/>
        <end position="474"/>
    </location>
</feature>
<feature type="region of interest" description="Disordered" evidence="17">
    <location>
        <begin position="783"/>
        <end position="887"/>
    </location>
</feature>
<keyword evidence="7 18" id="KW-0812">Transmembrane</keyword>
<evidence type="ECO:0000256" key="10">
    <source>
        <dbReference type="ARBA" id="ARBA00022786"/>
    </source>
</evidence>
<feature type="transmembrane region" description="Helical" evidence="18">
    <location>
        <begin position="140"/>
        <end position="161"/>
    </location>
</feature>
<evidence type="ECO:0000256" key="11">
    <source>
        <dbReference type="ARBA" id="ARBA00022824"/>
    </source>
</evidence>
<feature type="compositionally biased region" description="Low complexity" evidence="17">
    <location>
        <begin position="805"/>
        <end position="818"/>
    </location>
</feature>
<dbReference type="GO" id="GO:0008270">
    <property type="term" value="F:zinc ion binding"/>
    <property type="evidence" value="ECO:0007669"/>
    <property type="project" value="UniProtKB-KW"/>
</dbReference>
<feature type="region of interest" description="Disordered" evidence="17">
    <location>
        <begin position="363"/>
        <end position="396"/>
    </location>
</feature>
<comment type="catalytic activity">
    <reaction evidence="1">
        <text>S-ubiquitinyl-[E2 ubiquitin-conjugating enzyme]-L-cysteine + [acceptor protein]-L-lysine = [E2 ubiquitin-conjugating enzyme]-L-cysteine + N(6)-ubiquitinyl-[acceptor protein]-L-lysine.</text>
        <dbReference type="EC" id="2.3.2.27"/>
    </reaction>
</comment>
<evidence type="ECO:0000256" key="1">
    <source>
        <dbReference type="ARBA" id="ARBA00000900"/>
    </source>
</evidence>
<feature type="transmembrane region" description="Helical" evidence="18">
    <location>
        <begin position="101"/>
        <end position="119"/>
    </location>
</feature>
<evidence type="ECO:0000256" key="5">
    <source>
        <dbReference type="ARBA" id="ARBA00012483"/>
    </source>
</evidence>
<dbReference type="CDD" id="cd16479">
    <property type="entry name" value="RING-H2_synoviolin"/>
    <property type="match status" value="1"/>
</dbReference>
<dbReference type="PANTHER" id="PTHR22763">
    <property type="entry name" value="RING ZINC FINGER PROTEIN"/>
    <property type="match status" value="1"/>
</dbReference>
<feature type="compositionally biased region" description="Polar residues" evidence="17">
    <location>
        <begin position="699"/>
        <end position="712"/>
    </location>
</feature>
<keyword evidence="10" id="KW-0833">Ubl conjugation pathway</keyword>
<evidence type="ECO:0000256" key="6">
    <source>
        <dbReference type="ARBA" id="ARBA00022679"/>
    </source>
</evidence>
<evidence type="ECO:0000256" key="13">
    <source>
        <dbReference type="ARBA" id="ARBA00022989"/>
    </source>
</evidence>
<dbReference type="GO" id="GO:0036503">
    <property type="term" value="P:ERAD pathway"/>
    <property type="evidence" value="ECO:0007669"/>
    <property type="project" value="TreeGrafter"/>
</dbReference>
<dbReference type="SMART" id="SM00184">
    <property type="entry name" value="RING"/>
    <property type="match status" value="1"/>
</dbReference>
<dbReference type="GO" id="GO:0005789">
    <property type="term" value="C:endoplasmic reticulum membrane"/>
    <property type="evidence" value="ECO:0007669"/>
    <property type="project" value="UniProtKB-SubCell"/>
</dbReference>
<evidence type="ECO:0000313" key="20">
    <source>
        <dbReference type="EMBL" id="KAG9236734.1"/>
    </source>
</evidence>
<keyword evidence="13 18" id="KW-1133">Transmembrane helix</keyword>
<feature type="compositionally biased region" description="Low complexity" evidence="17">
    <location>
        <begin position="438"/>
        <end position="450"/>
    </location>
</feature>
<comment type="similarity">
    <text evidence="4">Belongs to the HRD1 family.</text>
</comment>
<dbReference type="AlphaFoldDB" id="A0A9P7YMU6"/>
<keyword evidence="6" id="KW-0808">Transferase</keyword>
<comment type="caution">
    <text evidence="20">The sequence shown here is derived from an EMBL/GenBank/DDBJ whole genome shotgun (WGS) entry which is preliminary data.</text>
</comment>
<dbReference type="EMBL" id="MU251400">
    <property type="protein sequence ID" value="KAG9236734.1"/>
    <property type="molecule type" value="Genomic_DNA"/>
</dbReference>
<evidence type="ECO:0000259" key="19">
    <source>
        <dbReference type="PROSITE" id="PS50089"/>
    </source>
</evidence>
<dbReference type="SUPFAM" id="SSF57850">
    <property type="entry name" value="RING/U-box"/>
    <property type="match status" value="1"/>
</dbReference>
<evidence type="ECO:0000256" key="15">
    <source>
        <dbReference type="PROSITE-ProRule" id="PRU00175"/>
    </source>
</evidence>
<reference evidence="20" key="1">
    <citation type="journal article" date="2021" name="IMA Fungus">
        <title>Genomic characterization of three marine fungi, including Emericellopsis atlantica sp. nov. with signatures of a generalist lifestyle and marine biomass degradation.</title>
        <authorList>
            <person name="Hagestad O.C."/>
            <person name="Hou L."/>
            <person name="Andersen J.H."/>
            <person name="Hansen E.H."/>
            <person name="Altermark B."/>
            <person name="Li C."/>
            <person name="Kuhnert E."/>
            <person name="Cox R.J."/>
            <person name="Crous P.W."/>
            <person name="Spatafora J.W."/>
            <person name="Lail K."/>
            <person name="Amirebrahimi M."/>
            <person name="Lipzen A."/>
            <person name="Pangilinan J."/>
            <person name="Andreopoulos W."/>
            <person name="Hayes R.D."/>
            <person name="Ng V."/>
            <person name="Grigoriev I.V."/>
            <person name="Jackson S.A."/>
            <person name="Sutton T.D.S."/>
            <person name="Dobson A.D.W."/>
            <person name="Rama T."/>
        </authorList>
    </citation>
    <scope>NUCLEOTIDE SEQUENCE</scope>
    <source>
        <strain evidence="20">TRa018bII</strain>
    </source>
</reference>
<feature type="transmembrane region" description="Helical" evidence="18">
    <location>
        <begin position="45"/>
        <end position="65"/>
    </location>
</feature>
<dbReference type="Pfam" id="PF13639">
    <property type="entry name" value="zf-RING_2"/>
    <property type="match status" value="1"/>
</dbReference>
<keyword evidence="9 15" id="KW-0863">Zinc-finger</keyword>